<comment type="similarity">
    <text evidence="2 10">Belongs to the ABC-4 integral membrane protein family. FtsX subfamily.</text>
</comment>
<dbReference type="Pfam" id="PF02687">
    <property type="entry name" value="FtsX"/>
    <property type="match status" value="1"/>
</dbReference>
<comment type="caution">
    <text evidence="14">The sequence shown here is derived from an EMBL/GenBank/DDBJ whole genome shotgun (WGS) entry which is preliminary data.</text>
</comment>
<evidence type="ECO:0000256" key="8">
    <source>
        <dbReference type="ARBA" id="ARBA00023136"/>
    </source>
</evidence>
<keyword evidence="4 10" id="KW-1003">Cell membrane</keyword>
<keyword evidence="5 10" id="KW-0132">Cell division</keyword>
<feature type="transmembrane region" description="Helical" evidence="11">
    <location>
        <begin position="227"/>
        <end position="250"/>
    </location>
</feature>
<dbReference type="InterPro" id="IPR003838">
    <property type="entry name" value="ABC3_permease_C"/>
</dbReference>
<evidence type="ECO:0000259" key="13">
    <source>
        <dbReference type="Pfam" id="PF18075"/>
    </source>
</evidence>
<dbReference type="PANTHER" id="PTHR47755:SF1">
    <property type="entry name" value="CELL DIVISION PROTEIN FTSX"/>
    <property type="match status" value="1"/>
</dbReference>
<evidence type="ECO:0000256" key="10">
    <source>
        <dbReference type="PIRNR" id="PIRNR003097"/>
    </source>
</evidence>
<dbReference type="Pfam" id="PF18075">
    <property type="entry name" value="FtsX_ECD"/>
    <property type="match status" value="1"/>
</dbReference>
<dbReference type="GO" id="GO:0005886">
    <property type="term" value="C:plasma membrane"/>
    <property type="evidence" value="ECO:0007669"/>
    <property type="project" value="UniProtKB-SubCell"/>
</dbReference>
<reference evidence="14 15" key="1">
    <citation type="journal article" date="2015" name="Nature">
        <title>rRNA introns, odd ribosomes, and small enigmatic genomes across a large radiation of phyla.</title>
        <authorList>
            <person name="Brown C.T."/>
            <person name="Hug L.A."/>
            <person name="Thomas B.C."/>
            <person name="Sharon I."/>
            <person name="Castelle C.J."/>
            <person name="Singh A."/>
            <person name="Wilkins M.J."/>
            <person name="Williams K.H."/>
            <person name="Banfield J.F."/>
        </authorList>
    </citation>
    <scope>NUCLEOTIDE SEQUENCE [LARGE SCALE GENOMIC DNA]</scope>
</reference>
<evidence type="ECO:0000256" key="5">
    <source>
        <dbReference type="ARBA" id="ARBA00022618"/>
    </source>
</evidence>
<keyword evidence="6 11" id="KW-0812">Transmembrane</keyword>
<dbReference type="Proteomes" id="UP000034096">
    <property type="component" value="Unassembled WGS sequence"/>
</dbReference>
<sequence length="304" mass="34197">MNIHLKTSLNNIRRSPFQALAAVFVLFVTFFVSSILIVFIYSSNQLIKHYETRPQMIVFLKDTASEEDVGSLKTKLESDGRLKKVAHITKEQALEIYKNATKDNPLLSELVNPSVFPSSLEFSLNDLSYAEQVISELKNEEIVDEVRYTASLGGEESLTDVVSKLRQISYYIRLTGGIFIGFLLGTSLVLMIVIISMKMSTRRNEMDILDLIGATPSFVRTPVFLEAIFYTLAGVFSGWFLCFVLVLYLTPSLMEYFQEIPILPQDALGLVILFGLIFAAELFVGLLLSFFGSVLAVARTRKRK</sequence>
<dbReference type="PIRSF" id="PIRSF003097">
    <property type="entry name" value="FtsX"/>
    <property type="match status" value="1"/>
</dbReference>
<comment type="subcellular location">
    <subcellularLocation>
        <location evidence="1">Cell membrane</location>
        <topology evidence="1">Multi-pass membrane protein</topology>
    </subcellularLocation>
</comment>
<dbReference type="Gene3D" id="3.30.70.3040">
    <property type="match status" value="1"/>
</dbReference>
<evidence type="ECO:0000256" key="3">
    <source>
        <dbReference type="ARBA" id="ARBA00021907"/>
    </source>
</evidence>
<dbReference type="PANTHER" id="PTHR47755">
    <property type="entry name" value="CELL DIVISION PROTEIN FTSX"/>
    <property type="match status" value="1"/>
</dbReference>
<gene>
    <name evidence="14" type="ORF">US75_C0006G0002</name>
</gene>
<dbReference type="EMBL" id="LBUE01000006">
    <property type="protein sequence ID" value="KKQ56445.1"/>
    <property type="molecule type" value="Genomic_DNA"/>
</dbReference>
<dbReference type="STRING" id="1618583.US75_C0006G0002"/>
<evidence type="ECO:0000259" key="12">
    <source>
        <dbReference type="Pfam" id="PF02687"/>
    </source>
</evidence>
<keyword evidence="8 10" id="KW-0472">Membrane</keyword>
<feature type="transmembrane region" description="Helical" evidence="11">
    <location>
        <begin position="20"/>
        <end position="41"/>
    </location>
</feature>
<evidence type="ECO:0000313" key="15">
    <source>
        <dbReference type="Proteomes" id="UP000034096"/>
    </source>
</evidence>
<accession>A0A0G0IZF1</accession>
<dbReference type="AlphaFoldDB" id="A0A0G0IZF1"/>
<evidence type="ECO:0000256" key="11">
    <source>
        <dbReference type="SAM" id="Phobius"/>
    </source>
</evidence>
<dbReference type="InterPro" id="IPR040690">
    <property type="entry name" value="FtsX_ECD"/>
</dbReference>
<feature type="transmembrane region" description="Helical" evidence="11">
    <location>
        <begin position="170"/>
        <end position="195"/>
    </location>
</feature>
<evidence type="ECO:0000256" key="9">
    <source>
        <dbReference type="ARBA" id="ARBA00023306"/>
    </source>
</evidence>
<proteinExistence type="inferred from homology"/>
<dbReference type="GO" id="GO:0051301">
    <property type="term" value="P:cell division"/>
    <property type="evidence" value="ECO:0007669"/>
    <property type="project" value="UniProtKB-KW"/>
</dbReference>
<evidence type="ECO:0000313" key="14">
    <source>
        <dbReference type="EMBL" id="KKQ56445.1"/>
    </source>
</evidence>
<organism evidence="14 15">
    <name type="scientific">Candidatus Woesebacteria bacterium GW2011_GWC1_38_13</name>
    <dbReference type="NCBI Taxonomy" id="1618583"/>
    <lineage>
        <taxon>Bacteria</taxon>
        <taxon>Candidatus Woeseibacteriota</taxon>
    </lineage>
</organism>
<evidence type="ECO:0000256" key="4">
    <source>
        <dbReference type="ARBA" id="ARBA00022475"/>
    </source>
</evidence>
<evidence type="ECO:0000256" key="6">
    <source>
        <dbReference type="ARBA" id="ARBA00022692"/>
    </source>
</evidence>
<evidence type="ECO:0000256" key="7">
    <source>
        <dbReference type="ARBA" id="ARBA00022989"/>
    </source>
</evidence>
<protein>
    <recommendedName>
        <fullName evidence="3 10">Cell division protein FtsX</fullName>
    </recommendedName>
</protein>
<keyword evidence="7 11" id="KW-1133">Transmembrane helix</keyword>
<keyword evidence="9 10" id="KW-0131">Cell cycle</keyword>
<feature type="domain" description="ABC3 transporter permease C-terminal" evidence="12">
    <location>
        <begin position="178"/>
        <end position="302"/>
    </location>
</feature>
<feature type="domain" description="FtsX extracellular" evidence="13">
    <location>
        <begin position="55"/>
        <end position="146"/>
    </location>
</feature>
<dbReference type="InterPro" id="IPR004513">
    <property type="entry name" value="FtsX"/>
</dbReference>
<evidence type="ECO:0000256" key="1">
    <source>
        <dbReference type="ARBA" id="ARBA00004651"/>
    </source>
</evidence>
<evidence type="ECO:0000256" key="2">
    <source>
        <dbReference type="ARBA" id="ARBA00007379"/>
    </source>
</evidence>
<feature type="transmembrane region" description="Helical" evidence="11">
    <location>
        <begin position="270"/>
        <end position="298"/>
    </location>
</feature>
<name>A0A0G0IZF1_9BACT</name>